<protein>
    <submittedName>
        <fullName evidence="1">4727_t:CDS:1</fullName>
    </submittedName>
</protein>
<keyword evidence="2" id="KW-1185">Reference proteome</keyword>
<dbReference type="AlphaFoldDB" id="A0A9N9EK61"/>
<evidence type="ECO:0000313" key="2">
    <source>
        <dbReference type="Proteomes" id="UP000789342"/>
    </source>
</evidence>
<comment type="caution">
    <text evidence="1">The sequence shown here is derived from an EMBL/GenBank/DDBJ whole genome shotgun (WGS) entry which is preliminary data.</text>
</comment>
<dbReference type="OrthoDB" id="4136894at2759"/>
<organism evidence="1 2">
    <name type="scientific">Acaulospora morrowiae</name>
    <dbReference type="NCBI Taxonomy" id="94023"/>
    <lineage>
        <taxon>Eukaryota</taxon>
        <taxon>Fungi</taxon>
        <taxon>Fungi incertae sedis</taxon>
        <taxon>Mucoromycota</taxon>
        <taxon>Glomeromycotina</taxon>
        <taxon>Glomeromycetes</taxon>
        <taxon>Diversisporales</taxon>
        <taxon>Acaulosporaceae</taxon>
        <taxon>Acaulospora</taxon>
    </lineage>
</organism>
<gene>
    <name evidence="1" type="ORF">AMORRO_LOCUS10986</name>
</gene>
<dbReference type="Proteomes" id="UP000789342">
    <property type="component" value="Unassembled WGS sequence"/>
</dbReference>
<accession>A0A9N9EK61</accession>
<proteinExistence type="predicted"/>
<reference evidence="1" key="1">
    <citation type="submission" date="2021-06" db="EMBL/GenBank/DDBJ databases">
        <authorList>
            <person name="Kallberg Y."/>
            <person name="Tangrot J."/>
            <person name="Rosling A."/>
        </authorList>
    </citation>
    <scope>NUCLEOTIDE SEQUENCE</scope>
    <source>
        <strain evidence="1">CL551</strain>
    </source>
</reference>
<dbReference type="Gene3D" id="3.40.30.10">
    <property type="entry name" value="Glutaredoxin"/>
    <property type="match status" value="1"/>
</dbReference>
<dbReference type="EMBL" id="CAJVPV010013114">
    <property type="protein sequence ID" value="CAG8674996.1"/>
    <property type="molecule type" value="Genomic_DNA"/>
</dbReference>
<evidence type="ECO:0000313" key="1">
    <source>
        <dbReference type="EMBL" id="CAG8674996.1"/>
    </source>
</evidence>
<name>A0A9N9EK61_9GLOM</name>
<sequence>MTDKSRLANPNAVINTKVLADITKEPKISDGTKLNIRAGNKKLVHVLALVEKHARKLREEEDFAP</sequence>